<proteinExistence type="predicted"/>
<gene>
    <name evidence="2" type="ORF">AYR66_00405</name>
</gene>
<dbReference type="Pfam" id="PF22516">
    <property type="entry name" value="PreP_C"/>
    <property type="match status" value="1"/>
</dbReference>
<dbReference type="GO" id="GO:0046872">
    <property type="term" value="F:metal ion binding"/>
    <property type="evidence" value="ECO:0007669"/>
    <property type="project" value="InterPro"/>
</dbReference>
<dbReference type="InterPro" id="IPR007863">
    <property type="entry name" value="Peptidase_M16_C"/>
</dbReference>
<dbReference type="SUPFAM" id="SSF63411">
    <property type="entry name" value="LuxS/MPP-like metallohydrolase"/>
    <property type="match status" value="4"/>
</dbReference>
<dbReference type="Pfam" id="PF00675">
    <property type="entry name" value="Peptidase_M16"/>
    <property type="match status" value="1"/>
</dbReference>
<dbReference type="InterPro" id="IPR013578">
    <property type="entry name" value="Peptidase_M16C_assoc"/>
</dbReference>
<sequence length="954" mass="105082">MPFHQNRSHPVPELHAVIEEYEDPKSGARHIHVRTDDPEMAFLVAFPTIPQSSDGRAHILEHMTLCGSARYPVRDPFFMMARRSMATFMNAFTYPDRTVYPFASQDKTDFYNLLGVYLDATFFPTLDYCDFQQEGWRLVWAQNKLSLQGVVFNEMKDAFTDPLRALDHGISQHLFQGTTYAVESGGDPLEIPELTYADLKAFHATHYHPSQALFMTSGRVDVAAVQDMIEDQVLSHFSGRAPRMLPALATPWSAPRTARIVTPAQEGKENEYGYQFSWLLGQAVDPSSFFRASLLEAGLLGDSSSPLMRAMESAGFGYPSSFNHLESGARQMVLHVGMEGLKKSALAKARAHIWSALEQAAITGVPSAMLKAALRNIRFDQREINGDDVPYGLHLLLSALPAAMLGGDIVDAFDVEPYLRTLDAEVEDPQFFKDMVKTLIDSPARLESTVYADAAFASRRAALEERRLAAIAASLTEAERTRIVQESADLLEQQRKVVNKDVLPRILPSAISPMAPPSLPVPDPNEQVVVLEVETNGIAYATILYDISDFSAEEWPWLNLYAGLVPQLGMAERGYEESSAWRQEMVPDFSIDVAASQPIAAGAPLQIFVEFSAKGLHDELQNIATVLLQSIAAPRFDEVERMAFLIDSHVQDVHDDLAVKGETYASLCATAPLSIHEHFKNVMEGVAGLPFYGLLRRQIQDESGIREIAEKLAAMHAKITASPAYIIVTAEAPSALSTLLAPAVSRPTRPLAEPETLPLDPPANTVLHAAAQVNHCYAAWPAPKLGHPDAPACAVLAEWLTNEVLHRAIREEGGAYGAGAAYDAMTGVFRMISTRDPRLLGTYADFDAAIASVLSAELTQESIEEAIICVIQNLDKPLPPYRHAMRSWSRKRMGITDQMRNQFRAGVLACTAIDVRLAAKAWLHGHTPSRCAFAGDTSTERGDMRVLHLAQLLE</sequence>
<comment type="caution">
    <text evidence="2">The sequence shown here is derived from an EMBL/GenBank/DDBJ whole genome shotgun (WGS) entry which is preliminary data.</text>
</comment>
<feature type="domain" description="Peptidase M16C associated" evidence="1">
    <location>
        <begin position="450"/>
        <end position="698"/>
    </location>
</feature>
<dbReference type="PANTHER" id="PTHR43016">
    <property type="entry name" value="PRESEQUENCE PROTEASE"/>
    <property type="match status" value="1"/>
</dbReference>
<dbReference type="Pfam" id="PF08367">
    <property type="entry name" value="M16C_assoc"/>
    <property type="match status" value="1"/>
</dbReference>
<dbReference type="PANTHER" id="PTHR43016:SF13">
    <property type="entry name" value="PRESEQUENCE PROTEASE, MITOCHONDRIAL"/>
    <property type="match status" value="1"/>
</dbReference>
<evidence type="ECO:0000313" key="2">
    <source>
        <dbReference type="EMBL" id="OWW18450.1"/>
    </source>
</evidence>
<reference evidence="2 3" key="1">
    <citation type="submission" date="2016-02" db="EMBL/GenBank/DDBJ databases">
        <authorList>
            <person name="Wen L."/>
            <person name="He K."/>
            <person name="Yang H."/>
        </authorList>
    </citation>
    <scope>NUCLEOTIDE SEQUENCE [LARGE SCALE GENOMIC DNA]</scope>
    <source>
        <strain evidence="2 3">TSA40</strain>
    </source>
</reference>
<dbReference type="InterPro" id="IPR011765">
    <property type="entry name" value="Pept_M16_N"/>
</dbReference>
<name>A0A254T740_9BURK</name>
<organism evidence="2 3">
    <name type="scientific">Noviherbaspirillum denitrificans</name>
    <dbReference type="NCBI Taxonomy" id="1968433"/>
    <lineage>
        <taxon>Bacteria</taxon>
        <taxon>Pseudomonadati</taxon>
        <taxon>Pseudomonadota</taxon>
        <taxon>Betaproteobacteria</taxon>
        <taxon>Burkholderiales</taxon>
        <taxon>Oxalobacteraceae</taxon>
        <taxon>Noviherbaspirillum</taxon>
    </lineage>
</organism>
<dbReference type="RefSeq" id="WP_088710413.1">
    <property type="nucleotide sequence ID" value="NZ_LSTO01000005.1"/>
</dbReference>
<evidence type="ECO:0000313" key="3">
    <source>
        <dbReference type="Proteomes" id="UP000197535"/>
    </source>
</evidence>
<evidence type="ECO:0000259" key="1">
    <source>
        <dbReference type="SMART" id="SM01264"/>
    </source>
</evidence>
<dbReference type="EMBL" id="LSTO01000005">
    <property type="protein sequence ID" value="OWW18450.1"/>
    <property type="molecule type" value="Genomic_DNA"/>
</dbReference>
<dbReference type="GO" id="GO:0006508">
    <property type="term" value="P:proteolysis"/>
    <property type="evidence" value="ECO:0007669"/>
    <property type="project" value="InterPro"/>
</dbReference>
<dbReference type="FunFam" id="3.30.830.10:FF:000011">
    <property type="entry name" value="Presequence protease, mitochondrial"/>
    <property type="match status" value="1"/>
</dbReference>
<dbReference type="InterPro" id="IPR011249">
    <property type="entry name" value="Metalloenz_LuxS/M16"/>
</dbReference>
<dbReference type="InterPro" id="IPR055130">
    <property type="entry name" value="PreP_C"/>
</dbReference>
<dbReference type="OrthoDB" id="9762027at2"/>
<keyword evidence="3" id="KW-1185">Reference proteome</keyword>
<dbReference type="SMART" id="SM01264">
    <property type="entry name" value="M16C_associated"/>
    <property type="match status" value="1"/>
</dbReference>
<protein>
    <submittedName>
        <fullName evidence="2">Peptidase</fullName>
    </submittedName>
</protein>
<dbReference type="Pfam" id="PF05193">
    <property type="entry name" value="Peptidase_M16_C"/>
    <property type="match status" value="1"/>
</dbReference>
<dbReference type="Gene3D" id="3.30.830.10">
    <property type="entry name" value="Metalloenzyme, LuxS/M16 peptidase-like"/>
    <property type="match status" value="4"/>
</dbReference>
<accession>A0A254T740</accession>
<dbReference type="Proteomes" id="UP000197535">
    <property type="component" value="Unassembled WGS sequence"/>
</dbReference>
<dbReference type="AlphaFoldDB" id="A0A254T740"/>